<dbReference type="Proteomes" id="UP000268162">
    <property type="component" value="Unassembled WGS sequence"/>
</dbReference>
<dbReference type="GO" id="GO:0006357">
    <property type="term" value="P:regulation of transcription by RNA polymerase II"/>
    <property type="evidence" value="ECO:0007669"/>
    <property type="project" value="TreeGrafter"/>
</dbReference>
<dbReference type="InterPro" id="IPR003347">
    <property type="entry name" value="JmjC_dom"/>
</dbReference>
<evidence type="ECO:0000256" key="1">
    <source>
        <dbReference type="ARBA" id="ARBA00004123"/>
    </source>
</evidence>
<dbReference type="AlphaFoldDB" id="A0A4P9ZV74"/>
<evidence type="ECO:0000313" key="6">
    <source>
        <dbReference type="Proteomes" id="UP000268162"/>
    </source>
</evidence>
<reference evidence="6" key="1">
    <citation type="journal article" date="2018" name="Nat. Microbiol.">
        <title>Leveraging single-cell genomics to expand the fungal tree of life.</title>
        <authorList>
            <person name="Ahrendt S.R."/>
            <person name="Quandt C.A."/>
            <person name="Ciobanu D."/>
            <person name="Clum A."/>
            <person name="Salamov A."/>
            <person name="Andreopoulos B."/>
            <person name="Cheng J.F."/>
            <person name="Woyke T."/>
            <person name="Pelin A."/>
            <person name="Henrissat B."/>
            <person name="Reynolds N.K."/>
            <person name="Benny G.L."/>
            <person name="Smith M.E."/>
            <person name="James T.Y."/>
            <person name="Grigoriev I.V."/>
        </authorList>
    </citation>
    <scope>NUCLEOTIDE SEQUENCE [LARGE SCALE GENOMIC DNA]</scope>
    <source>
        <strain evidence="6">RSA 468</strain>
    </source>
</reference>
<dbReference type="SUPFAM" id="SSF51197">
    <property type="entry name" value="Clavaminate synthase-like"/>
    <property type="match status" value="1"/>
</dbReference>
<dbReference type="GO" id="GO:0000118">
    <property type="term" value="C:histone deacetylase complex"/>
    <property type="evidence" value="ECO:0007669"/>
    <property type="project" value="TreeGrafter"/>
</dbReference>
<dbReference type="GO" id="GO:0003712">
    <property type="term" value="F:transcription coregulator activity"/>
    <property type="evidence" value="ECO:0007669"/>
    <property type="project" value="TreeGrafter"/>
</dbReference>
<dbReference type="Pfam" id="PF02373">
    <property type="entry name" value="JmjC"/>
    <property type="match status" value="1"/>
</dbReference>
<dbReference type="PROSITE" id="PS51184">
    <property type="entry name" value="JMJC"/>
    <property type="match status" value="1"/>
</dbReference>
<evidence type="ECO:0000256" key="3">
    <source>
        <dbReference type="ARBA" id="ARBA00023242"/>
    </source>
</evidence>
<dbReference type="GO" id="GO:0046872">
    <property type="term" value="F:metal ion binding"/>
    <property type="evidence" value="ECO:0007669"/>
    <property type="project" value="UniProtKB-KW"/>
</dbReference>
<dbReference type="PANTHER" id="PTHR12549">
    <property type="entry name" value="JMJC DOMAIN-CONTAINING HISTONE DEMETHYLATION PROTEIN"/>
    <property type="match status" value="1"/>
</dbReference>
<comment type="subcellular location">
    <subcellularLocation>
        <location evidence="1">Nucleus</location>
    </subcellularLocation>
</comment>
<evidence type="ECO:0000256" key="2">
    <source>
        <dbReference type="ARBA" id="ARBA00022723"/>
    </source>
</evidence>
<feature type="non-terminal residue" evidence="5">
    <location>
        <position position="313"/>
    </location>
</feature>
<evidence type="ECO:0000313" key="5">
    <source>
        <dbReference type="EMBL" id="RKP37477.1"/>
    </source>
</evidence>
<dbReference type="STRING" id="215637.A0A4P9ZV74"/>
<accession>A0A4P9ZV74</accession>
<keyword evidence="3" id="KW-0539">Nucleus</keyword>
<feature type="domain" description="JmjC" evidence="4">
    <location>
        <begin position="90"/>
        <end position="284"/>
    </location>
</feature>
<keyword evidence="2" id="KW-0479">Metal-binding</keyword>
<keyword evidence="6" id="KW-1185">Reference proteome</keyword>
<dbReference type="SMART" id="SM00558">
    <property type="entry name" value="JmjC"/>
    <property type="match status" value="1"/>
</dbReference>
<sequence length="313" mass="35691">ELFQAIWREGRPVAVENLLGRLNLPWDPAHWQNQPIQDDIQIIDCCTGLIQPPPLPQMTPFAKMLRQTHQVIPKIKDWPPNADFKDVFPDHFADFMQALPFPEYTLRDGQLNLVSRLPGCFIPPELGPKMYIAYASSDQPGSKGTTNLHLDMADAINLMVYSPPVDDPTGPDAPPAAAVWDIFPFEDLPKIRNFLRNRAQRLNISFDDPIHDQSIYLHTGLLAQLFEEEGVRPWRVLQNPGDAVFVPAGCAHQVCNYANCIKVAMDFVSPENISRCYQLTTEFRLLKHRHLRKPDLLQLQSILYHAWLDSEVV</sequence>
<evidence type="ECO:0000259" key="4">
    <source>
        <dbReference type="PROSITE" id="PS51184"/>
    </source>
</evidence>
<dbReference type="PANTHER" id="PTHR12549:SF38">
    <property type="entry name" value="JMJC DOMAIN-CONTAINING HISTONE DEMETHYLASE 2, ISOFORM A"/>
    <property type="match status" value="1"/>
</dbReference>
<feature type="non-terminal residue" evidence="5">
    <location>
        <position position="1"/>
    </location>
</feature>
<gene>
    <name evidence="5" type="ORF">BJ085DRAFT_10394</name>
</gene>
<dbReference type="GO" id="GO:0000785">
    <property type="term" value="C:chromatin"/>
    <property type="evidence" value="ECO:0007669"/>
    <property type="project" value="TreeGrafter"/>
</dbReference>
<dbReference type="InterPro" id="IPR045109">
    <property type="entry name" value="LSDs-like"/>
</dbReference>
<proteinExistence type="predicted"/>
<dbReference type="GO" id="GO:0031490">
    <property type="term" value="F:chromatin DNA binding"/>
    <property type="evidence" value="ECO:0007669"/>
    <property type="project" value="TreeGrafter"/>
</dbReference>
<dbReference type="EMBL" id="ML002489">
    <property type="protein sequence ID" value="RKP37477.1"/>
    <property type="molecule type" value="Genomic_DNA"/>
</dbReference>
<protein>
    <recommendedName>
        <fullName evidence="4">JmjC domain-containing protein</fullName>
    </recommendedName>
</protein>
<dbReference type="GO" id="GO:0032454">
    <property type="term" value="F:histone H3K9 demethylase activity"/>
    <property type="evidence" value="ECO:0007669"/>
    <property type="project" value="InterPro"/>
</dbReference>
<name>A0A4P9ZV74_9FUNG</name>
<dbReference type="Gene3D" id="2.60.120.650">
    <property type="entry name" value="Cupin"/>
    <property type="match status" value="1"/>
</dbReference>
<organism evidence="5 6">
    <name type="scientific">Dimargaris cristalligena</name>
    <dbReference type="NCBI Taxonomy" id="215637"/>
    <lineage>
        <taxon>Eukaryota</taxon>
        <taxon>Fungi</taxon>
        <taxon>Fungi incertae sedis</taxon>
        <taxon>Zoopagomycota</taxon>
        <taxon>Kickxellomycotina</taxon>
        <taxon>Dimargaritomycetes</taxon>
        <taxon>Dimargaritales</taxon>
        <taxon>Dimargaritaceae</taxon>
        <taxon>Dimargaris</taxon>
    </lineage>
</organism>